<evidence type="ECO:0000259" key="2">
    <source>
        <dbReference type="Pfam" id="PF02481"/>
    </source>
</evidence>
<comment type="caution">
    <text evidence="3">The sequence shown here is derived from an EMBL/GenBank/DDBJ whole genome shotgun (WGS) entry which is preliminary data.</text>
</comment>
<dbReference type="Gene3D" id="3.40.50.450">
    <property type="match status" value="1"/>
</dbReference>
<feature type="domain" description="Smf/DprA SLOG" evidence="2">
    <location>
        <begin position="81"/>
        <end position="257"/>
    </location>
</feature>
<dbReference type="InterPro" id="IPR003488">
    <property type="entry name" value="DprA"/>
</dbReference>
<sequence length="306" mass="32668">MDAARQSQTAALVALLRQPRARWQDIAAEVLAEGEAVGVLERTLGSSDTLFPDHDAMRTAHSDALDELRAWEQSGIAVHSLLDASYPARLRDIREMPPVVFTRGLQADDRRAVAVVGTRKPSDRGLSDAQAIATALAESGVTVVSGLASGIDTAAHTAALRAGGRTVAVVGTGVNRFYPAQNRELQQRIVQEGLVLSQFWPDASPTRQSFPMRNAVMSGYSAATVVVEAAYQSGARIQARLALQHGRPVVLAESLLQHDWAQSYASRPGVVVVSSKDQLIAAVNQIVEQIPNADDALEGLPRLADA</sequence>
<organism evidence="3 4">
    <name type="scientific">Paractinoplanes pyxinae</name>
    <dbReference type="NCBI Taxonomy" id="2997416"/>
    <lineage>
        <taxon>Bacteria</taxon>
        <taxon>Bacillati</taxon>
        <taxon>Actinomycetota</taxon>
        <taxon>Actinomycetes</taxon>
        <taxon>Micromonosporales</taxon>
        <taxon>Micromonosporaceae</taxon>
        <taxon>Paractinoplanes</taxon>
    </lineage>
</organism>
<reference evidence="3" key="1">
    <citation type="submission" date="2022-11" db="EMBL/GenBank/DDBJ databases">
        <authorList>
            <person name="Somphong A."/>
            <person name="Phongsopitanun W."/>
        </authorList>
    </citation>
    <scope>NUCLEOTIDE SEQUENCE</scope>
    <source>
        <strain evidence="3">Pm04-4</strain>
    </source>
</reference>
<proteinExistence type="inferred from homology"/>
<dbReference type="Proteomes" id="UP001151002">
    <property type="component" value="Unassembled WGS sequence"/>
</dbReference>
<gene>
    <name evidence="3" type="ORF">OWR29_26530</name>
</gene>
<name>A0ABT4B7J8_9ACTN</name>
<protein>
    <submittedName>
        <fullName evidence="3">DNA-protecting protein DprA</fullName>
    </submittedName>
</protein>
<evidence type="ECO:0000256" key="1">
    <source>
        <dbReference type="ARBA" id="ARBA00006525"/>
    </source>
</evidence>
<accession>A0ABT4B7J8</accession>
<dbReference type="Pfam" id="PF02481">
    <property type="entry name" value="DNA_processg_A"/>
    <property type="match status" value="1"/>
</dbReference>
<dbReference type="EMBL" id="JAPNTZ010000009">
    <property type="protein sequence ID" value="MCY1141570.1"/>
    <property type="molecule type" value="Genomic_DNA"/>
</dbReference>
<evidence type="ECO:0000313" key="4">
    <source>
        <dbReference type="Proteomes" id="UP001151002"/>
    </source>
</evidence>
<evidence type="ECO:0000313" key="3">
    <source>
        <dbReference type="EMBL" id="MCY1141570.1"/>
    </source>
</evidence>
<keyword evidence="4" id="KW-1185">Reference proteome</keyword>
<dbReference type="PANTHER" id="PTHR43022">
    <property type="entry name" value="PROTEIN SMF"/>
    <property type="match status" value="1"/>
</dbReference>
<dbReference type="SUPFAM" id="SSF102405">
    <property type="entry name" value="MCP/YpsA-like"/>
    <property type="match status" value="1"/>
</dbReference>
<dbReference type="RefSeq" id="WP_267565962.1">
    <property type="nucleotide sequence ID" value="NZ_JAPNTZ010000009.1"/>
</dbReference>
<dbReference type="InterPro" id="IPR057666">
    <property type="entry name" value="DrpA_SLOG"/>
</dbReference>
<comment type="similarity">
    <text evidence="1">Belongs to the DprA/Smf family.</text>
</comment>
<dbReference type="PANTHER" id="PTHR43022:SF1">
    <property type="entry name" value="PROTEIN SMF"/>
    <property type="match status" value="1"/>
</dbReference>